<dbReference type="GO" id="GO:0016743">
    <property type="term" value="F:carboxyl- or carbamoyltransferase activity"/>
    <property type="evidence" value="ECO:0007669"/>
    <property type="project" value="UniProtKB-UniRule"/>
</dbReference>
<evidence type="ECO:0000256" key="5">
    <source>
        <dbReference type="ARBA" id="ARBA00022832"/>
    </source>
</evidence>
<organism evidence="12 13">
    <name type="scientific">Candidatus Xianfuyuplasma coldseepsis</name>
    <dbReference type="NCBI Taxonomy" id="2782163"/>
    <lineage>
        <taxon>Bacteria</taxon>
        <taxon>Bacillati</taxon>
        <taxon>Mycoplasmatota</taxon>
        <taxon>Mollicutes</taxon>
        <taxon>Candidatus Izemoplasmatales</taxon>
        <taxon>Candidatus Izemoplasmataceae</taxon>
        <taxon>Candidatus Xianfuyuplasma</taxon>
    </lineage>
</organism>
<dbReference type="Pfam" id="PF03255">
    <property type="entry name" value="ACCA"/>
    <property type="match status" value="1"/>
</dbReference>
<keyword evidence="6 10" id="KW-0067">ATP-binding</keyword>
<dbReference type="AlphaFoldDB" id="A0A7L7KTV6"/>
<keyword evidence="10" id="KW-0963">Cytoplasm</keyword>
<name>A0A7L7KTV6_9MOLU</name>
<accession>A0A7L7KTV6</accession>
<comment type="subunit">
    <text evidence="10">Acetyl-CoA carboxylase is a heterohexamer composed of biotin carboxyl carrier protein (AccB), biotin carboxylase (AccC) and two subunits each of ACCase subunit alpha (AccA) and ACCase subunit beta (AccD).</text>
</comment>
<comment type="function">
    <text evidence="10">Component of the acetyl coenzyme A carboxylase (ACC) complex. First, biotin carboxylase catalyzes the carboxylation of biotin on its carrier protein (BCCP) and then the CO(2) group is transferred by the carboxyltransferase to acetyl-CoA to form malonyl-CoA.</text>
</comment>
<keyword evidence="2 10" id="KW-0444">Lipid biosynthesis</keyword>
<feature type="domain" description="CoA carboxyltransferase C-terminal" evidence="11">
    <location>
        <begin position="28"/>
        <end position="282"/>
    </location>
</feature>
<evidence type="ECO:0000256" key="7">
    <source>
        <dbReference type="ARBA" id="ARBA00023098"/>
    </source>
</evidence>
<keyword evidence="13" id="KW-1185">Reference proteome</keyword>
<keyword evidence="7 10" id="KW-0443">Lipid metabolism</keyword>
<evidence type="ECO:0000259" key="11">
    <source>
        <dbReference type="PROSITE" id="PS50989"/>
    </source>
</evidence>
<keyword evidence="8 10" id="KW-0275">Fatty acid biosynthesis</keyword>
<dbReference type="Gene3D" id="3.90.226.10">
    <property type="entry name" value="2-enoyl-CoA Hydratase, Chain A, domain 1"/>
    <property type="match status" value="1"/>
</dbReference>
<dbReference type="KEGG" id="xcl:G4Z02_06590"/>
<reference evidence="12 13" key="1">
    <citation type="submission" date="2020-02" db="EMBL/GenBank/DDBJ databases">
        <authorList>
            <person name="Zheng R.K."/>
            <person name="Sun C.M."/>
        </authorList>
    </citation>
    <scope>NUCLEOTIDE SEQUENCE [LARGE SCALE GENOMIC DNA]</scope>
    <source>
        <strain evidence="13">zrk13</strain>
    </source>
</reference>
<dbReference type="EC" id="2.1.3.15" evidence="10"/>
<gene>
    <name evidence="10" type="primary">accA</name>
    <name evidence="12" type="ORF">G4Z02_06590</name>
</gene>
<keyword evidence="12" id="KW-0436">Ligase</keyword>
<comment type="catalytic activity">
    <reaction evidence="9 10">
        <text>N(6)-carboxybiotinyl-L-lysyl-[protein] + acetyl-CoA = N(6)-biotinyl-L-lysyl-[protein] + malonyl-CoA</text>
        <dbReference type="Rhea" id="RHEA:54728"/>
        <dbReference type="Rhea" id="RHEA-COMP:10505"/>
        <dbReference type="Rhea" id="RHEA-COMP:10506"/>
        <dbReference type="ChEBI" id="CHEBI:57288"/>
        <dbReference type="ChEBI" id="CHEBI:57384"/>
        <dbReference type="ChEBI" id="CHEBI:83144"/>
        <dbReference type="ChEBI" id="CHEBI:83145"/>
        <dbReference type="EC" id="2.1.3.15"/>
    </reaction>
</comment>
<dbReference type="PANTHER" id="PTHR42853:SF3">
    <property type="entry name" value="ACETYL-COENZYME A CARBOXYLASE CARBOXYL TRANSFERASE SUBUNIT ALPHA, CHLOROPLASTIC"/>
    <property type="match status" value="1"/>
</dbReference>
<evidence type="ECO:0000256" key="9">
    <source>
        <dbReference type="ARBA" id="ARBA00049152"/>
    </source>
</evidence>
<evidence type="ECO:0000256" key="2">
    <source>
        <dbReference type="ARBA" id="ARBA00022516"/>
    </source>
</evidence>
<evidence type="ECO:0000256" key="3">
    <source>
        <dbReference type="ARBA" id="ARBA00022679"/>
    </source>
</evidence>
<keyword evidence="4 10" id="KW-0547">Nucleotide-binding</keyword>
<dbReference type="SUPFAM" id="SSF52096">
    <property type="entry name" value="ClpP/crotonase"/>
    <property type="match status" value="1"/>
</dbReference>
<dbReference type="InterPro" id="IPR001095">
    <property type="entry name" value="Acetyl_CoA_COase_a_su"/>
</dbReference>
<evidence type="ECO:0000256" key="10">
    <source>
        <dbReference type="HAMAP-Rule" id="MF_00823"/>
    </source>
</evidence>
<dbReference type="NCBIfam" id="NF041504">
    <property type="entry name" value="AccA_sub"/>
    <property type="match status" value="1"/>
</dbReference>
<dbReference type="Proteomes" id="UP000514720">
    <property type="component" value="Chromosome"/>
</dbReference>
<dbReference type="InterPro" id="IPR011763">
    <property type="entry name" value="COA_CT_C"/>
</dbReference>
<evidence type="ECO:0000256" key="6">
    <source>
        <dbReference type="ARBA" id="ARBA00022840"/>
    </source>
</evidence>
<evidence type="ECO:0000313" key="12">
    <source>
        <dbReference type="EMBL" id="QMS85434.1"/>
    </source>
</evidence>
<dbReference type="InterPro" id="IPR029045">
    <property type="entry name" value="ClpP/crotonase-like_dom_sf"/>
</dbReference>
<evidence type="ECO:0000256" key="8">
    <source>
        <dbReference type="ARBA" id="ARBA00023160"/>
    </source>
</evidence>
<comment type="pathway">
    <text evidence="1 10">Lipid metabolism; malonyl-CoA biosynthesis; malonyl-CoA from acetyl-CoA: step 1/1.</text>
</comment>
<evidence type="ECO:0000313" key="13">
    <source>
        <dbReference type="Proteomes" id="UP000514720"/>
    </source>
</evidence>
<dbReference type="PANTHER" id="PTHR42853">
    <property type="entry name" value="ACETYL-COENZYME A CARBOXYLASE CARBOXYL TRANSFERASE SUBUNIT ALPHA"/>
    <property type="match status" value="1"/>
</dbReference>
<proteinExistence type="inferred from homology"/>
<dbReference type="NCBIfam" id="NF004344">
    <property type="entry name" value="PRK05724.1"/>
    <property type="match status" value="1"/>
</dbReference>
<comment type="subcellular location">
    <subcellularLocation>
        <location evidence="10">Cytoplasm</location>
    </subcellularLocation>
</comment>
<dbReference type="UniPathway" id="UPA00655">
    <property type="reaction ID" value="UER00711"/>
</dbReference>
<dbReference type="GO" id="GO:0009317">
    <property type="term" value="C:acetyl-CoA carboxylase complex"/>
    <property type="evidence" value="ECO:0007669"/>
    <property type="project" value="InterPro"/>
</dbReference>
<comment type="similarity">
    <text evidence="10">Belongs to the AccA family.</text>
</comment>
<protein>
    <recommendedName>
        <fullName evidence="10">Acetyl-coenzyme A carboxylase carboxyl transferase subunit alpha</fullName>
        <shortName evidence="10">ACCase subunit alpha</shortName>
        <shortName evidence="10">Acetyl-CoA carboxylase carboxyltransferase subunit alpha</shortName>
        <ecNumber evidence="10">2.1.3.15</ecNumber>
    </recommendedName>
</protein>
<dbReference type="HAMAP" id="MF_00823">
    <property type="entry name" value="AcetylCoA_CT_alpha"/>
    <property type="match status" value="1"/>
</dbReference>
<keyword evidence="3 10" id="KW-0808">Transferase</keyword>
<dbReference type="EMBL" id="CP048914">
    <property type="protein sequence ID" value="QMS85434.1"/>
    <property type="molecule type" value="Genomic_DNA"/>
</dbReference>
<dbReference type="RefSeq" id="WP_258877229.1">
    <property type="nucleotide sequence ID" value="NZ_CP048914.1"/>
</dbReference>
<dbReference type="PROSITE" id="PS50989">
    <property type="entry name" value="COA_CT_CTER"/>
    <property type="match status" value="1"/>
</dbReference>
<dbReference type="PRINTS" id="PR01069">
    <property type="entry name" value="ACCCTRFRASEA"/>
</dbReference>
<keyword evidence="5 10" id="KW-0276">Fatty acid metabolism</keyword>
<evidence type="ECO:0000256" key="4">
    <source>
        <dbReference type="ARBA" id="ARBA00022741"/>
    </source>
</evidence>
<dbReference type="GO" id="GO:0003989">
    <property type="term" value="F:acetyl-CoA carboxylase activity"/>
    <property type="evidence" value="ECO:0007669"/>
    <property type="project" value="InterPro"/>
</dbReference>
<sequence length="318" mass="36199">MNILEKERKLRELETKIEEMNDPSLIRNIKEEMEKYKRQAMTDLTAWDRVLLARHQQRPTSLDFIHFIFDEFIELHGDYNYRDDESIVAGIAMLNNTPVTVIAQQKGKNLDENLKRNFAMPHPEGYRKSLRLMKQAEKFRRPIITFIDTPGAYPGLGAEERGQGEAIARNLLEMSGLTVPIIAVIIGEGGSGGALALGVANRVLMLENAIYSILSPEGYASILWKDSTLASKAAEVMKLTSYDLEEFGIIDRIIAEPIGGAHFDPVVTYEYTKLAIIEELEQLMDLPPIDLRDLRIKKYRDMGFFQRFNYENLGGVSR</sequence>
<dbReference type="NCBIfam" id="TIGR00513">
    <property type="entry name" value="accA"/>
    <property type="match status" value="1"/>
</dbReference>
<evidence type="ECO:0000256" key="1">
    <source>
        <dbReference type="ARBA" id="ARBA00004956"/>
    </source>
</evidence>
<dbReference type="GO" id="GO:0006633">
    <property type="term" value="P:fatty acid biosynthetic process"/>
    <property type="evidence" value="ECO:0007669"/>
    <property type="project" value="UniProtKB-KW"/>
</dbReference>
<dbReference type="GO" id="GO:2001295">
    <property type="term" value="P:malonyl-CoA biosynthetic process"/>
    <property type="evidence" value="ECO:0007669"/>
    <property type="project" value="UniProtKB-UniRule"/>
</dbReference>
<dbReference type="GO" id="GO:0005524">
    <property type="term" value="F:ATP binding"/>
    <property type="evidence" value="ECO:0007669"/>
    <property type="project" value="UniProtKB-KW"/>
</dbReference>